<keyword evidence="4" id="KW-1185">Reference proteome</keyword>
<evidence type="ECO:0000256" key="2">
    <source>
        <dbReference type="SAM" id="MobiDB-lite"/>
    </source>
</evidence>
<feature type="coiled-coil region" evidence="1">
    <location>
        <begin position="88"/>
        <end position="115"/>
    </location>
</feature>
<protein>
    <submittedName>
        <fullName evidence="3">Uncharacterized protein</fullName>
    </submittedName>
</protein>
<evidence type="ECO:0000313" key="3">
    <source>
        <dbReference type="EMBL" id="GFS40680.1"/>
    </source>
</evidence>
<name>A0A7J0DT75_9ERIC</name>
<comment type="caution">
    <text evidence="3">The sequence shown here is derived from an EMBL/GenBank/DDBJ whole genome shotgun (WGS) entry which is preliminary data.</text>
</comment>
<dbReference type="CDD" id="cd00303">
    <property type="entry name" value="retropepsin_like"/>
    <property type="match status" value="1"/>
</dbReference>
<organism evidence="3 4">
    <name type="scientific">Actinidia rufa</name>
    <dbReference type="NCBI Taxonomy" id="165716"/>
    <lineage>
        <taxon>Eukaryota</taxon>
        <taxon>Viridiplantae</taxon>
        <taxon>Streptophyta</taxon>
        <taxon>Embryophyta</taxon>
        <taxon>Tracheophyta</taxon>
        <taxon>Spermatophyta</taxon>
        <taxon>Magnoliopsida</taxon>
        <taxon>eudicotyledons</taxon>
        <taxon>Gunneridae</taxon>
        <taxon>Pentapetalae</taxon>
        <taxon>asterids</taxon>
        <taxon>Ericales</taxon>
        <taxon>Actinidiaceae</taxon>
        <taxon>Actinidia</taxon>
    </lineage>
</organism>
<dbReference type="EMBL" id="BJWL01000357">
    <property type="protein sequence ID" value="GFS40680.1"/>
    <property type="molecule type" value="Genomic_DNA"/>
</dbReference>
<gene>
    <name evidence="3" type="ORF">Acr_00g0069830</name>
</gene>
<feature type="region of interest" description="Disordered" evidence="2">
    <location>
        <begin position="151"/>
        <end position="191"/>
    </location>
</feature>
<evidence type="ECO:0000256" key="1">
    <source>
        <dbReference type="SAM" id="Coils"/>
    </source>
</evidence>
<dbReference type="InterPro" id="IPR021109">
    <property type="entry name" value="Peptidase_aspartic_dom_sf"/>
</dbReference>
<dbReference type="Proteomes" id="UP000585474">
    <property type="component" value="Unassembled WGS sequence"/>
</dbReference>
<accession>A0A7J0DT75</accession>
<feature type="region of interest" description="Disordered" evidence="2">
    <location>
        <begin position="1"/>
        <end position="27"/>
    </location>
</feature>
<dbReference type="OrthoDB" id="1939491at2759"/>
<reference evidence="4" key="1">
    <citation type="submission" date="2019-07" db="EMBL/GenBank/DDBJ databases">
        <title>De Novo Assembly of kiwifruit Actinidia rufa.</title>
        <authorList>
            <person name="Sugita-Konishi S."/>
            <person name="Sato K."/>
            <person name="Mori E."/>
            <person name="Abe Y."/>
            <person name="Kisaki G."/>
            <person name="Hamano K."/>
            <person name="Suezawa K."/>
            <person name="Otani M."/>
            <person name="Fukuda T."/>
            <person name="Manabe T."/>
            <person name="Gomi K."/>
            <person name="Tabuchi M."/>
            <person name="Akimitsu K."/>
            <person name="Kataoka I."/>
        </authorList>
    </citation>
    <scope>NUCLEOTIDE SEQUENCE [LARGE SCALE GENOMIC DNA]</scope>
    <source>
        <strain evidence="4">cv. Fuchu</strain>
    </source>
</reference>
<proteinExistence type="predicted"/>
<feature type="compositionally biased region" description="Basic and acidic residues" evidence="2">
    <location>
        <begin position="159"/>
        <end position="174"/>
    </location>
</feature>
<feature type="compositionally biased region" description="Basic residues" evidence="2">
    <location>
        <begin position="178"/>
        <end position="188"/>
    </location>
</feature>
<evidence type="ECO:0000313" key="4">
    <source>
        <dbReference type="Proteomes" id="UP000585474"/>
    </source>
</evidence>
<keyword evidence="1" id="KW-0175">Coiled coil</keyword>
<dbReference type="AlphaFoldDB" id="A0A7J0DT75"/>
<dbReference type="Gene3D" id="2.40.70.10">
    <property type="entry name" value="Acid Proteases"/>
    <property type="match status" value="1"/>
</dbReference>
<sequence length="463" mass="50971">MAITSDVIECGGDHERDTLPPIGKGKRGRSADIMASLEARLQRVELAMADDRDKVMDMDQRIDGLEGGHEEFHMEMRGILNSLADSWKAQMDALKNSLQAEIAAIKEEIKEVKGDWSLCKMALEVKRRGPQDLATAISIVESLINFKEGESSSFMPNFEKSDHDIGGGDHEGEQKPSSPRHGRFNKGKRNGDKPKLSCFLCDGNHFARDCPKRAKLSAHIREDEEEPALRGSQGGIIAIAQCNPSQGGQGQSTKEGAHEAKQLGLQLKKEQGWIKAINTEARPIYGVARDMRLHIGDWCGQVDFIMVPMDDYPIVLGMELLDRSKTLSAMQLSKEETNAEIPATILTKSPGALKSAKGWHADMAKAAKRMKSGRARTDKQNLPNPNQKIQATTRGGGITLVTDPVERRQTLQRRVLMAIRGQGQQISRDGDEGVAKLGGRECYKPTSLAHKLGPWRAKVSQQA</sequence>